<keyword evidence="2" id="KW-0812">Transmembrane</keyword>
<evidence type="ECO:0000313" key="3">
    <source>
        <dbReference type="EMBL" id="EFQ36671.1"/>
    </source>
</evidence>
<dbReference type="VEuPathDB" id="FungiDB:GLRG_11817"/>
<dbReference type="RefSeq" id="XP_008100691.1">
    <property type="nucleotide sequence ID" value="XM_008102500.1"/>
</dbReference>
<keyword evidence="2" id="KW-1133">Transmembrane helix</keyword>
<dbReference type="OrthoDB" id="10640078at2759"/>
<dbReference type="GeneID" id="24417180"/>
<name>E3R0N3_COLGM</name>
<evidence type="ECO:0000313" key="4">
    <source>
        <dbReference type="Proteomes" id="UP000008782"/>
    </source>
</evidence>
<keyword evidence="2" id="KW-0472">Membrane</keyword>
<keyword evidence="4" id="KW-1185">Reference proteome</keyword>
<dbReference type="EMBL" id="GG697460">
    <property type="protein sequence ID" value="EFQ36671.1"/>
    <property type="molecule type" value="Genomic_DNA"/>
</dbReference>
<gene>
    <name evidence="3" type="ORF">GLRG_11817</name>
</gene>
<dbReference type="AlphaFoldDB" id="E3R0N3"/>
<evidence type="ECO:0000256" key="1">
    <source>
        <dbReference type="SAM" id="MobiDB-lite"/>
    </source>
</evidence>
<protein>
    <submittedName>
        <fullName evidence="3">Uncharacterized protein</fullName>
    </submittedName>
</protein>
<proteinExistence type="predicted"/>
<reference evidence="4" key="1">
    <citation type="journal article" date="2012" name="Nat. Genet.">
        <title>Lifestyle transitions in plant pathogenic Colletotrichum fungi deciphered by genome and transcriptome analyses.</title>
        <authorList>
            <person name="O'Connell R.J."/>
            <person name="Thon M.R."/>
            <person name="Hacquard S."/>
            <person name="Amyotte S.G."/>
            <person name="Kleemann J."/>
            <person name="Torres M.F."/>
            <person name="Damm U."/>
            <person name="Buiate E.A."/>
            <person name="Epstein L."/>
            <person name="Alkan N."/>
            <person name="Altmueller J."/>
            <person name="Alvarado-Balderrama L."/>
            <person name="Bauser C.A."/>
            <person name="Becker C."/>
            <person name="Birren B.W."/>
            <person name="Chen Z."/>
            <person name="Choi J."/>
            <person name="Crouch J.A."/>
            <person name="Duvick J.P."/>
            <person name="Farman M.A."/>
            <person name="Gan P."/>
            <person name="Heiman D."/>
            <person name="Henrissat B."/>
            <person name="Howard R.J."/>
            <person name="Kabbage M."/>
            <person name="Koch C."/>
            <person name="Kracher B."/>
            <person name="Kubo Y."/>
            <person name="Law A.D."/>
            <person name="Lebrun M.-H."/>
            <person name="Lee Y.-H."/>
            <person name="Miyara I."/>
            <person name="Moore N."/>
            <person name="Neumann U."/>
            <person name="Nordstroem K."/>
            <person name="Panaccione D.G."/>
            <person name="Panstruga R."/>
            <person name="Place M."/>
            <person name="Proctor R.H."/>
            <person name="Prusky D."/>
            <person name="Rech G."/>
            <person name="Reinhardt R."/>
            <person name="Rollins J.A."/>
            <person name="Rounsley S."/>
            <person name="Schardl C.L."/>
            <person name="Schwartz D.C."/>
            <person name="Shenoy N."/>
            <person name="Shirasu K."/>
            <person name="Sikhakolli U.R."/>
            <person name="Stueber K."/>
            <person name="Sukno S.A."/>
            <person name="Sweigard J.A."/>
            <person name="Takano Y."/>
            <person name="Takahara H."/>
            <person name="Trail F."/>
            <person name="van der Does H.C."/>
            <person name="Voll L.M."/>
            <person name="Will I."/>
            <person name="Young S."/>
            <person name="Zeng Q."/>
            <person name="Zhang J."/>
            <person name="Zhou S."/>
            <person name="Dickman M.B."/>
            <person name="Schulze-Lefert P."/>
            <person name="Ver Loren van Themaat E."/>
            <person name="Ma L.-J."/>
            <person name="Vaillancourt L.J."/>
        </authorList>
    </citation>
    <scope>NUCLEOTIDE SEQUENCE [LARGE SCALE GENOMIC DNA]</scope>
    <source>
        <strain evidence="4">M1.001 / M2 / FGSC 10212</strain>
    </source>
</reference>
<accession>E3R0N3</accession>
<feature type="region of interest" description="Disordered" evidence="1">
    <location>
        <begin position="1"/>
        <end position="44"/>
    </location>
</feature>
<feature type="transmembrane region" description="Helical" evidence="2">
    <location>
        <begin position="70"/>
        <end position="88"/>
    </location>
</feature>
<dbReference type="Proteomes" id="UP000008782">
    <property type="component" value="Unassembled WGS sequence"/>
</dbReference>
<organism evidence="4">
    <name type="scientific">Colletotrichum graminicola (strain M1.001 / M2 / FGSC 10212)</name>
    <name type="common">Maize anthracnose fungus</name>
    <name type="synonym">Glomerella graminicola</name>
    <dbReference type="NCBI Taxonomy" id="645133"/>
    <lineage>
        <taxon>Eukaryota</taxon>
        <taxon>Fungi</taxon>
        <taxon>Dikarya</taxon>
        <taxon>Ascomycota</taxon>
        <taxon>Pezizomycotina</taxon>
        <taxon>Sordariomycetes</taxon>
        <taxon>Hypocreomycetidae</taxon>
        <taxon>Glomerellales</taxon>
        <taxon>Glomerellaceae</taxon>
        <taxon>Colletotrichum</taxon>
        <taxon>Colletotrichum graminicola species complex</taxon>
    </lineage>
</organism>
<dbReference type="HOGENOM" id="CLU_2454609_0_0_1"/>
<evidence type="ECO:0000256" key="2">
    <source>
        <dbReference type="SAM" id="Phobius"/>
    </source>
</evidence>
<sequence>MSKNELGITSAPARTSARAPLRDAQGQVPHRGRSSAPTPPAKENIADDLVDTTVQFLAKRAKTKYGKRQWCWFWFSAVYLLLLFAFVLC</sequence>